<accession>A0ABQ3Y119</accession>
<dbReference type="EMBL" id="BOMI01000037">
    <property type="protein sequence ID" value="GID73679.1"/>
    <property type="molecule type" value="Genomic_DNA"/>
</dbReference>
<comment type="caution">
    <text evidence="1">The sequence shown here is derived from an EMBL/GenBank/DDBJ whole genome shotgun (WGS) entry which is preliminary data.</text>
</comment>
<reference evidence="1 2" key="1">
    <citation type="submission" date="2021-01" db="EMBL/GenBank/DDBJ databases">
        <title>Whole genome shotgun sequence of Actinoplanes deccanensis NBRC 13994.</title>
        <authorList>
            <person name="Komaki H."/>
            <person name="Tamura T."/>
        </authorList>
    </citation>
    <scope>NUCLEOTIDE SEQUENCE [LARGE SCALE GENOMIC DNA]</scope>
    <source>
        <strain evidence="1 2">NBRC 13994</strain>
    </source>
</reference>
<keyword evidence="2" id="KW-1185">Reference proteome</keyword>
<proteinExistence type="predicted"/>
<gene>
    <name evidence="1" type="ORF">Ade02nite_23200</name>
</gene>
<organism evidence="1 2">
    <name type="scientific">Paractinoplanes deccanensis</name>
    <dbReference type="NCBI Taxonomy" id="113561"/>
    <lineage>
        <taxon>Bacteria</taxon>
        <taxon>Bacillati</taxon>
        <taxon>Actinomycetota</taxon>
        <taxon>Actinomycetes</taxon>
        <taxon>Micromonosporales</taxon>
        <taxon>Micromonosporaceae</taxon>
        <taxon>Paractinoplanes</taxon>
    </lineage>
</organism>
<dbReference type="RefSeq" id="WP_203761595.1">
    <property type="nucleotide sequence ID" value="NZ_BAAABO010000027.1"/>
</dbReference>
<dbReference type="Proteomes" id="UP000609879">
    <property type="component" value="Unassembled WGS sequence"/>
</dbReference>
<sequence length="226" mass="24174">MSQSQPTDSYPPRAPIALLLFRPHGQGPRQHSGATLPDWYGIHPEHVAHLIAHYTRDGDTVLDLDAHPTVAAAAHYLHRRAAGSLTQGDASLGEHYGLTAQPEPKVGLVIATLPRLDVDSRDTPSLSRAIDAWRAYLRPGGFLLTLLIGGPGTDAMGHRSNVIAAARAAGLLYHQHIPVLLAPLPPTEPRTELGAVGRPPLLDGRHVRAHRDLLAFASATLEAVDA</sequence>
<dbReference type="InterPro" id="IPR029063">
    <property type="entry name" value="SAM-dependent_MTases_sf"/>
</dbReference>
<name>A0ABQ3Y119_9ACTN</name>
<evidence type="ECO:0000313" key="2">
    <source>
        <dbReference type="Proteomes" id="UP000609879"/>
    </source>
</evidence>
<protein>
    <submittedName>
        <fullName evidence="1">Uncharacterized protein</fullName>
    </submittedName>
</protein>
<dbReference type="SUPFAM" id="SSF53335">
    <property type="entry name" value="S-adenosyl-L-methionine-dependent methyltransferases"/>
    <property type="match status" value="1"/>
</dbReference>
<evidence type="ECO:0000313" key="1">
    <source>
        <dbReference type="EMBL" id="GID73679.1"/>
    </source>
</evidence>